<feature type="binding site" evidence="6">
    <location>
        <position position="249"/>
    </location>
    <ligand>
        <name>NAD(+)</name>
        <dbReference type="ChEBI" id="CHEBI:57540"/>
    </ligand>
</feature>
<gene>
    <name evidence="6" type="primary">nadK</name>
    <name evidence="7" type="ORF">GH808_14000</name>
</gene>
<evidence type="ECO:0000313" key="8">
    <source>
        <dbReference type="Proteomes" id="UP000603234"/>
    </source>
</evidence>
<dbReference type="RefSeq" id="WP_186843413.1">
    <property type="nucleotide sequence ID" value="NZ_WJBC01000033.1"/>
</dbReference>
<dbReference type="InterPro" id="IPR017438">
    <property type="entry name" value="ATP-NAD_kinase_N"/>
</dbReference>
<dbReference type="HAMAP" id="MF_00361">
    <property type="entry name" value="NAD_kinase"/>
    <property type="match status" value="1"/>
</dbReference>
<reference evidence="7 8" key="1">
    <citation type="journal article" date="2020" name="mSystems">
        <title>Defining Genomic and Predicted Metabolic Features of the Acetobacterium Genus.</title>
        <authorList>
            <person name="Ross D.E."/>
            <person name="Marshall C.W."/>
            <person name="Gulliver D."/>
            <person name="May H.D."/>
            <person name="Norman R.S."/>
        </authorList>
    </citation>
    <scope>NUCLEOTIDE SEQUENCE [LARGE SCALE GENOMIC DNA]</scope>
    <source>
        <strain evidence="7 8">DSM 8238</strain>
    </source>
</reference>
<dbReference type="InterPro" id="IPR002504">
    <property type="entry name" value="NADK"/>
</dbReference>
<keyword evidence="4 6" id="KW-0520">NAD</keyword>
<comment type="caution">
    <text evidence="7">The sequence shown here is derived from an EMBL/GenBank/DDBJ whole genome shotgun (WGS) entry which is preliminary data.</text>
</comment>
<comment type="cofactor">
    <cofactor evidence="6">
        <name>a divalent metal cation</name>
        <dbReference type="ChEBI" id="CHEBI:60240"/>
    </cofactor>
</comment>
<comment type="similarity">
    <text evidence="6">Belongs to the NAD kinase family.</text>
</comment>
<feature type="binding site" evidence="6">
    <location>
        <position position="160"/>
    </location>
    <ligand>
        <name>NAD(+)</name>
        <dbReference type="ChEBI" id="CHEBI:57540"/>
    </ligand>
</feature>
<dbReference type="PANTHER" id="PTHR20275:SF0">
    <property type="entry name" value="NAD KINASE"/>
    <property type="match status" value="1"/>
</dbReference>
<organism evidence="7 8">
    <name type="scientific">Acetobacterium fimetarium</name>
    <dbReference type="NCBI Taxonomy" id="52691"/>
    <lineage>
        <taxon>Bacteria</taxon>
        <taxon>Bacillati</taxon>
        <taxon>Bacillota</taxon>
        <taxon>Clostridia</taxon>
        <taxon>Eubacteriales</taxon>
        <taxon>Eubacteriaceae</taxon>
        <taxon>Acetobacterium</taxon>
    </lineage>
</organism>
<sequence>MRKLVNQEIREIGVYLNMEKKDSKSLAERCIAYLVKRGFKIALLEGQISYQHELVHYYPSSIFYEQPDCILVLGGDGTLLSVARKSCFSCMPIFGINLGKLGFLTEGEAAHYEETLKNLTTGHYYIEERMMLSCIITRKNSGAHEYTALNDVLVKSRGSRMMEIRAFANGATIDKFRADGLIISTATGSTGYSLAAGGPVVSPRAKVMILNPICPHRLHDRAYVLPEDEVITLEFGEREKDIVVTLDGQTTVSITPEDKVQVQKSSHCTRLIRLNEISSYERLRIKLLSDFES</sequence>
<evidence type="ECO:0000256" key="4">
    <source>
        <dbReference type="ARBA" id="ARBA00023027"/>
    </source>
</evidence>
<evidence type="ECO:0000313" key="7">
    <source>
        <dbReference type="EMBL" id="MBC3805527.1"/>
    </source>
</evidence>
<feature type="binding site" evidence="6">
    <location>
        <position position="177"/>
    </location>
    <ligand>
        <name>NAD(+)</name>
        <dbReference type="ChEBI" id="CHEBI:57540"/>
    </ligand>
</feature>
<dbReference type="InterPro" id="IPR017437">
    <property type="entry name" value="ATP-NAD_kinase_PpnK-typ_C"/>
</dbReference>
<proteinExistence type="inferred from homology"/>
<evidence type="ECO:0000256" key="3">
    <source>
        <dbReference type="ARBA" id="ARBA00022857"/>
    </source>
</evidence>
<protein>
    <recommendedName>
        <fullName evidence="6">NAD kinase</fullName>
        <ecNumber evidence="6">2.7.1.23</ecNumber>
    </recommendedName>
    <alternativeName>
        <fullName evidence="6">ATP-dependent NAD kinase</fullName>
    </alternativeName>
</protein>
<dbReference type="GO" id="GO:0016301">
    <property type="term" value="F:kinase activity"/>
    <property type="evidence" value="ECO:0007669"/>
    <property type="project" value="UniProtKB-KW"/>
</dbReference>
<feature type="binding site" evidence="6">
    <location>
        <begin position="150"/>
        <end position="151"/>
    </location>
    <ligand>
        <name>NAD(+)</name>
        <dbReference type="ChEBI" id="CHEBI:57540"/>
    </ligand>
</feature>
<keyword evidence="6" id="KW-0067">ATP-binding</keyword>
<keyword evidence="6" id="KW-0963">Cytoplasm</keyword>
<dbReference type="Pfam" id="PF01513">
    <property type="entry name" value="NAD_kinase"/>
    <property type="match status" value="1"/>
</dbReference>
<dbReference type="Gene3D" id="3.40.50.10330">
    <property type="entry name" value="Probable inorganic polyphosphate/atp-NAD kinase, domain 1"/>
    <property type="match status" value="1"/>
</dbReference>
<dbReference type="SUPFAM" id="SSF111331">
    <property type="entry name" value="NAD kinase/diacylglycerol kinase-like"/>
    <property type="match status" value="1"/>
</dbReference>
<name>A0ABR6WY56_9FIRM</name>
<keyword evidence="2 6" id="KW-0418">Kinase</keyword>
<evidence type="ECO:0000256" key="5">
    <source>
        <dbReference type="ARBA" id="ARBA00047925"/>
    </source>
</evidence>
<dbReference type="Pfam" id="PF20143">
    <property type="entry name" value="NAD_kinase_C"/>
    <property type="match status" value="1"/>
</dbReference>
<evidence type="ECO:0000256" key="6">
    <source>
        <dbReference type="HAMAP-Rule" id="MF_00361"/>
    </source>
</evidence>
<feature type="binding site" evidence="6">
    <location>
        <begin position="76"/>
        <end position="77"/>
    </location>
    <ligand>
        <name>NAD(+)</name>
        <dbReference type="ChEBI" id="CHEBI:57540"/>
    </ligand>
</feature>
<keyword evidence="3 6" id="KW-0521">NADP</keyword>
<evidence type="ECO:0000256" key="1">
    <source>
        <dbReference type="ARBA" id="ARBA00022679"/>
    </source>
</evidence>
<accession>A0ABR6WY56</accession>
<feature type="binding site" evidence="6">
    <location>
        <position position="179"/>
    </location>
    <ligand>
        <name>NAD(+)</name>
        <dbReference type="ChEBI" id="CHEBI:57540"/>
    </ligand>
</feature>
<comment type="function">
    <text evidence="6">Involved in the regulation of the intracellular balance of NAD and NADP, and is a key enzyme in the biosynthesis of NADP. Catalyzes specifically the phosphorylation on 2'-hydroxyl of the adenosine moiety of NAD to yield NADP.</text>
</comment>
<evidence type="ECO:0000256" key="2">
    <source>
        <dbReference type="ARBA" id="ARBA00022777"/>
    </source>
</evidence>
<dbReference type="InterPro" id="IPR016064">
    <property type="entry name" value="NAD/diacylglycerol_kinase_sf"/>
</dbReference>
<keyword evidence="8" id="KW-1185">Reference proteome</keyword>
<dbReference type="Proteomes" id="UP000603234">
    <property type="component" value="Unassembled WGS sequence"/>
</dbReference>
<keyword evidence="1 6" id="KW-0808">Transferase</keyword>
<dbReference type="EMBL" id="WJBC01000033">
    <property type="protein sequence ID" value="MBC3805527.1"/>
    <property type="molecule type" value="Genomic_DNA"/>
</dbReference>
<dbReference type="EC" id="2.7.1.23" evidence="6"/>
<comment type="caution">
    <text evidence="6">Lacks conserved residue(s) required for the propagation of feature annotation.</text>
</comment>
<comment type="subcellular location">
    <subcellularLocation>
        <location evidence="6">Cytoplasm</location>
    </subcellularLocation>
</comment>
<comment type="catalytic activity">
    <reaction evidence="5 6">
        <text>NAD(+) + ATP = ADP + NADP(+) + H(+)</text>
        <dbReference type="Rhea" id="RHEA:18629"/>
        <dbReference type="ChEBI" id="CHEBI:15378"/>
        <dbReference type="ChEBI" id="CHEBI:30616"/>
        <dbReference type="ChEBI" id="CHEBI:57540"/>
        <dbReference type="ChEBI" id="CHEBI:58349"/>
        <dbReference type="ChEBI" id="CHEBI:456216"/>
        <dbReference type="EC" id="2.7.1.23"/>
    </reaction>
</comment>
<feature type="active site" description="Proton acceptor" evidence="6">
    <location>
        <position position="76"/>
    </location>
</feature>
<dbReference type="PANTHER" id="PTHR20275">
    <property type="entry name" value="NAD KINASE"/>
    <property type="match status" value="1"/>
</dbReference>
<dbReference type="Gene3D" id="2.60.200.30">
    <property type="entry name" value="Probable inorganic polyphosphate/atp-NAD kinase, domain 2"/>
    <property type="match status" value="1"/>
</dbReference>
<keyword evidence="6" id="KW-0547">Nucleotide-binding</keyword>